<dbReference type="RefSeq" id="WP_153419607.1">
    <property type="nucleotide sequence ID" value="NZ_WFLM01000002.1"/>
</dbReference>
<keyword evidence="2" id="KW-1133">Transmembrane helix</keyword>
<evidence type="ECO:0000313" key="3">
    <source>
        <dbReference type="EMBL" id="KAB8039951.1"/>
    </source>
</evidence>
<dbReference type="AlphaFoldDB" id="A0A6N6VV61"/>
<comment type="caution">
    <text evidence="3">The sequence shown here is derived from an EMBL/GenBank/DDBJ whole genome shotgun (WGS) entry which is preliminary data.</text>
</comment>
<keyword evidence="4" id="KW-1185">Reference proteome</keyword>
<keyword evidence="2" id="KW-0812">Transmembrane</keyword>
<gene>
    <name evidence="3" type="ORF">GCL60_06730</name>
</gene>
<accession>A0A6N6VV61</accession>
<dbReference type="InterPro" id="IPR036514">
    <property type="entry name" value="SGNH_hydro_sf"/>
</dbReference>
<dbReference type="GO" id="GO:0016788">
    <property type="term" value="F:hydrolase activity, acting on ester bonds"/>
    <property type="evidence" value="ECO:0007669"/>
    <property type="project" value="InterPro"/>
</dbReference>
<dbReference type="SUPFAM" id="SSF52266">
    <property type="entry name" value="SGNH hydrolase"/>
    <property type="match status" value="1"/>
</dbReference>
<dbReference type="PANTHER" id="PTHR22835">
    <property type="entry name" value="ZINC FINGER FYVE DOMAIN CONTAINING PROTEIN"/>
    <property type="match status" value="1"/>
</dbReference>
<keyword evidence="2" id="KW-0472">Membrane</keyword>
<feature type="transmembrane region" description="Helical" evidence="2">
    <location>
        <begin position="12"/>
        <end position="32"/>
    </location>
</feature>
<evidence type="ECO:0000313" key="4">
    <source>
        <dbReference type="Proteomes" id="UP000437748"/>
    </source>
</evidence>
<evidence type="ECO:0008006" key="5">
    <source>
        <dbReference type="Google" id="ProtNLM"/>
    </source>
</evidence>
<dbReference type="OrthoDB" id="5292073at2"/>
<dbReference type="Proteomes" id="UP000437748">
    <property type="component" value="Unassembled WGS sequence"/>
</dbReference>
<dbReference type="InterPro" id="IPR001087">
    <property type="entry name" value="GDSL"/>
</dbReference>
<organism evidence="3 4">
    <name type="scientific">Silvanigrella paludirubra</name>
    <dbReference type="NCBI Taxonomy" id="2499159"/>
    <lineage>
        <taxon>Bacteria</taxon>
        <taxon>Pseudomonadati</taxon>
        <taxon>Bdellovibrionota</taxon>
        <taxon>Oligoflexia</taxon>
        <taxon>Silvanigrellales</taxon>
        <taxon>Silvanigrellaceae</taxon>
        <taxon>Silvanigrella</taxon>
    </lineage>
</organism>
<evidence type="ECO:0000256" key="2">
    <source>
        <dbReference type="SAM" id="Phobius"/>
    </source>
</evidence>
<dbReference type="EMBL" id="WFLM01000002">
    <property type="protein sequence ID" value="KAB8039951.1"/>
    <property type="molecule type" value="Genomic_DNA"/>
</dbReference>
<dbReference type="PANTHER" id="PTHR22835:SF659">
    <property type="entry name" value="GDSL LIPASE_ACYLHYDROLASE, PUTATIVE (AFU_ORTHOLOGUE AFUA_2G00510)-RELATED"/>
    <property type="match status" value="1"/>
</dbReference>
<proteinExistence type="inferred from homology"/>
<reference evidence="3 4" key="1">
    <citation type="submission" date="2019-10" db="EMBL/GenBank/DDBJ databases">
        <title>New species of Slilvanegrellaceae.</title>
        <authorList>
            <person name="Pitt A."/>
            <person name="Hahn M.W."/>
        </authorList>
    </citation>
    <scope>NUCLEOTIDE SEQUENCE [LARGE SCALE GENOMIC DNA]</scope>
    <source>
        <strain evidence="3 4">SP-Ram-0.45-NSY-1</strain>
    </source>
</reference>
<sequence>MHIKKFINFKNIFFLCFFMKYSFAAIAANYYMACYYYDTNRGESSHNPSLMKASTLIPGAITNYFWAIDLNNSSYVQLNGKIVDGFYYAEDLNYETAKEQCQKAITQGTFFWKSNKSYKLYDIKASRSNYDGFEYPIRFKKDDSTKGNIKQIVLFGDSLSDSGNLKRWTKVMPFYPFWYGRFSDGFIWNDYLKKLAHLPILNFSFGGAKTEGNNNFYIKDFMDYIISFGRNIVTGSSRDYINNYVNNYLTNDSYINKSYYISNPEETLFILWIGANDYISTFEQTMYSEDFFKYPDSINGSRTVSKRAVDNIISQIKTLSDRGGRHFLVLNLPDFGKTPLTLEMKFDKNLDDKTDKQEFSINISNVISFYNQYLKRELDNMENNPYQNLNISLLDVNKNFNSLLDGKDIFTNQDFNYGFTKLDSIYPIPGETKKFIQDYCYKGSYLTASKNSIKGDKSAYQSAYNNSCKAKDGTVDRFAIFWNSPHPTSYTHCWISYMVIHKLEEENFIPKTDYNMENIREYCQKQINI</sequence>
<evidence type="ECO:0000256" key="1">
    <source>
        <dbReference type="ARBA" id="ARBA00008668"/>
    </source>
</evidence>
<dbReference type="CDD" id="cd01846">
    <property type="entry name" value="fatty_acyltransferase_like"/>
    <property type="match status" value="1"/>
</dbReference>
<dbReference type="Pfam" id="PF00657">
    <property type="entry name" value="Lipase_GDSL"/>
    <property type="match status" value="1"/>
</dbReference>
<comment type="similarity">
    <text evidence="1">Belongs to the 'GDSL' lipolytic enzyme family.</text>
</comment>
<name>A0A6N6VV61_9BACT</name>
<dbReference type="Gene3D" id="3.40.50.1110">
    <property type="entry name" value="SGNH hydrolase"/>
    <property type="match status" value="1"/>
</dbReference>
<protein>
    <recommendedName>
        <fullName evidence="5">SGNH/GDSL hydrolase family protein</fullName>
    </recommendedName>
</protein>